<proteinExistence type="predicted"/>
<organism evidence="2">
    <name type="scientific">Streptomyces sp. gb1(2016)</name>
    <dbReference type="NCBI Taxonomy" id="1828321"/>
    <lineage>
        <taxon>Bacteria</taxon>
        <taxon>Bacillati</taxon>
        <taxon>Actinomycetota</taxon>
        <taxon>Actinomycetes</taxon>
        <taxon>Kitasatosporales</taxon>
        <taxon>Streptomycetaceae</taxon>
        <taxon>Streptomyces</taxon>
    </lineage>
</organism>
<reference evidence="2" key="1">
    <citation type="submission" date="2018-10" db="EMBL/GenBank/DDBJ databases">
        <authorList>
            <person name="Hariharan J."/>
            <person name="Choudoir M.J."/>
            <person name="Diebold P."/>
            <person name="Panke-Buisse K."/>
            <person name="Campbell A.N."/>
            <person name="Buckley D.H."/>
        </authorList>
    </citation>
    <scope>NUCLEOTIDE SEQUENCE</scope>
    <source>
        <strain evidence="2">Gb1</strain>
    </source>
</reference>
<comment type="caution">
    <text evidence="2">The sequence shown here is derived from an EMBL/GenBank/DDBJ whole genome shotgun (WGS) entry which is preliminary data.</text>
</comment>
<dbReference type="PROSITE" id="PS50943">
    <property type="entry name" value="HTH_CROC1"/>
    <property type="match status" value="1"/>
</dbReference>
<dbReference type="SMART" id="SM00530">
    <property type="entry name" value="HTH_XRE"/>
    <property type="match status" value="1"/>
</dbReference>
<feature type="domain" description="HTH cro/C1-type" evidence="1">
    <location>
        <begin position="21"/>
        <end position="74"/>
    </location>
</feature>
<sequence>MPLPKDLDPYANPRAFYGAELRRLREAVGLSQNELGERAFCSGTYIGLFEAAERRPQEEISRALDGLLGSGEHLQRLCRLARTSKVAGYFADAAELQQRAVSIAEYSSMVVPGLLQTESYARALTRAAHPYASDNVIDNHVRTRMERGLLLDSPTPPVLWVIVHEAALRVPVGGATVIAEQLDHLHSQAVARPRVVVQVLPYSAGATPLLHSAVTLMHFSDAPPAAYTEAAYSGQLVEDSGLVEQISSAYDLARASALSPEASLSLIKSAAKGHASDAHLS</sequence>
<protein>
    <submittedName>
        <fullName evidence="2">XRE family transcriptional regulator</fullName>
    </submittedName>
</protein>
<dbReference type="InterPro" id="IPR043917">
    <property type="entry name" value="DUF5753"/>
</dbReference>
<dbReference type="EMBL" id="RDBM01000035">
    <property type="protein sequence ID" value="TXS27994.1"/>
    <property type="molecule type" value="Genomic_DNA"/>
</dbReference>
<dbReference type="AlphaFoldDB" id="A0A652KX05"/>
<gene>
    <name evidence="2" type="ORF">EAO74_18785</name>
</gene>
<dbReference type="SUPFAM" id="SSF47413">
    <property type="entry name" value="lambda repressor-like DNA-binding domains"/>
    <property type="match status" value="1"/>
</dbReference>
<dbReference type="InterPro" id="IPR001387">
    <property type="entry name" value="Cro/C1-type_HTH"/>
</dbReference>
<name>A0A652KX05_9ACTN</name>
<dbReference type="Gene3D" id="1.10.260.40">
    <property type="entry name" value="lambda repressor-like DNA-binding domains"/>
    <property type="match status" value="1"/>
</dbReference>
<dbReference type="CDD" id="cd00093">
    <property type="entry name" value="HTH_XRE"/>
    <property type="match status" value="1"/>
</dbReference>
<accession>A0A652KX05</accession>
<dbReference type="Pfam" id="PF13560">
    <property type="entry name" value="HTH_31"/>
    <property type="match status" value="1"/>
</dbReference>
<dbReference type="RefSeq" id="WP_147984154.1">
    <property type="nucleotide sequence ID" value="NZ_RDBM01000035.1"/>
</dbReference>
<dbReference type="InterPro" id="IPR010982">
    <property type="entry name" value="Lambda_DNA-bd_dom_sf"/>
</dbReference>
<evidence type="ECO:0000259" key="1">
    <source>
        <dbReference type="PROSITE" id="PS50943"/>
    </source>
</evidence>
<dbReference type="Pfam" id="PF19054">
    <property type="entry name" value="DUF5753"/>
    <property type="match status" value="1"/>
</dbReference>
<evidence type="ECO:0000313" key="2">
    <source>
        <dbReference type="EMBL" id="TXS27994.1"/>
    </source>
</evidence>
<dbReference type="GO" id="GO:0003677">
    <property type="term" value="F:DNA binding"/>
    <property type="evidence" value="ECO:0007669"/>
    <property type="project" value="InterPro"/>
</dbReference>